<evidence type="ECO:0000313" key="3">
    <source>
        <dbReference type="Proteomes" id="UP000464468"/>
    </source>
</evidence>
<sequence length="148" mass="14947">MMPLAHIFSETRLIAAAPVFAPLALAIAVGGLLTGMAPLAERAALLLLIFGVSAQAGRMEARGLAPLIVTAPAGRWARRIALVAASGALMAAVLAPAALAAADPARLIIGVALAAAMAVAATGMAMISRSAFAPRLILLIIWYGYASH</sequence>
<feature type="transmembrane region" description="Helical" evidence="1">
    <location>
        <begin position="12"/>
        <end position="33"/>
    </location>
</feature>
<feature type="transmembrane region" description="Helical" evidence="1">
    <location>
        <begin position="80"/>
        <end position="101"/>
    </location>
</feature>
<protein>
    <submittedName>
        <fullName evidence="2">Uncharacterized protein</fullName>
    </submittedName>
</protein>
<keyword evidence="1" id="KW-1133">Transmembrane helix</keyword>
<keyword evidence="1" id="KW-0472">Membrane</keyword>
<dbReference type="Proteomes" id="UP000464468">
    <property type="component" value="Chromosome"/>
</dbReference>
<proteinExistence type="predicted"/>
<dbReference type="RefSeq" id="WP_160593699.1">
    <property type="nucleotide sequence ID" value="NZ_CP047895.1"/>
</dbReference>
<evidence type="ECO:0000256" key="1">
    <source>
        <dbReference type="SAM" id="Phobius"/>
    </source>
</evidence>
<reference evidence="2 3" key="1">
    <citation type="submission" date="2020-01" db="EMBL/GenBank/DDBJ databases">
        <title>Sphingomonas sp. C33 whole genome sequece.</title>
        <authorList>
            <person name="Park C."/>
        </authorList>
    </citation>
    <scope>NUCLEOTIDE SEQUENCE [LARGE SCALE GENOMIC DNA]</scope>
    <source>
        <strain evidence="2 3">C33</strain>
    </source>
</reference>
<feature type="transmembrane region" description="Helical" evidence="1">
    <location>
        <begin position="107"/>
        <end position="127"/>
    </location>
</feature>
<dbReference type="EMBL" id="CP047895">
    <property type="protein sequence ID" value="QHL91663.1"/>
    <property type="molecule type" value="Genomic_DNA"/>
</dbReference>
<dbReference type="AlphaFoldDB" id="A0A7Z2S6M1"/>
<name>A0A7Z2S6M1_9SPHN</name>
<keyword evidence="1" id="KW-0812">Transmembrane</keyword>
<evidence type="ECO:0000313" key="2">
    <source>
        <dbReference type="EMBL" id="QHL91663.1"/>
    </source>
</evidence>
<gene>
    <name evidence="2" type="ORF">GVO57_13750</name>
</gene>
<accession>A0A7Z2S6M1</accession>
<dbReference type="KEGG" id="schy:GVO57_13750"/>
<organism evidence="2 3">
    <name type="scientific">Sphingomonas changnyeongensis</name>
    <dbReference type="NCBI Taxonomy" id="2698679"/>
    <lineage>
        <taxon>Bacteria</taxon>
        <taxon>Pseudomonadati</taxon>
        <taxon>Pseudomonadota</taxon>
        <taxon>Alphaproteobacteria</taxon>
        <taxon>Sphingomonadales</taxon>
        <taxon>Sphingomonadaceae</taxon>
        <taxon>Sphingomonas</taxon>
    </lineage>
</organism>
<keyword evidence="3" id="KW-1185">Reference proteome</keyword>